<feature type="transmembrane region" description="Helical" evidence="2">
    <location>
        <begin position="83"/>
        <end position="106"/>
    </location>
</feature>
<feature type="region of interest" description="Disordered" evidence="1">
    <location>
        <begin position="474"/>
        <end position="523"/>
    </location>
</feature>
<dbReference type="AlphaFoldDB" id="A0A7W3WJC8"/>
<dbReference type="PANTHER" id="PTHR36844">
    <property type="entry name" value="PROTEASE PRSW"/>
    <property type="match status" value="1"/>
</dbReference>
<evidence type="ECO:0000313" key="3">
    <source>
        <dbReference type="EMBL" id="MBB1253442.1"/>
    </source>
</evidence>
<accession>A0A7W3WJC8</accession>
<dbReference type="InterPro" id="IPR026898">
    <property type="entry name" value="PrsW"/>
</dbReference>
<feature type="transmembrane region" description="Helical" evidence="2">
    <location>
        <begin position="146"/>
        <end position="167"/>
    </location>
</feature>
<evidence type="ECO:0000256" key="1">
    <source>
        <dbReference type="SAM" id="MobiDB-lite"/>
    </source>
</evidence>
<reference evidence="4" key="1">
    <citation type="submission" date="2020-05" db="EMBL/GenBank/DDBJ databases">
        <title>Classification of alakaliphilic streptomycetes isolated from an alkaline soil next to Lonar Crater, India and a proposal for the recognition of Streptomyces alkaliterrae sp. nov.</title>
        <authorList>
            <person name="Golinska P."/>
        </authorList>
    </citation>
    <scope>NUCLEOTIDE SEQUENCE [LARGE SCALE GENOMIC DNA]</scope>
    <source>
        <strain evidence="4">OF3</strain>
    </source>
</reference>
<organism evidence="3 4">
    <name type="scientific">Streptomyces alkaliterrae</name>
    <dbReference type="NCBI Taxonomy" id="2213162"/>
    <lineage>
        <taxon>Bacteria</taxon>
        <taxon>Bacillati</taxon>
        <taxon>Actinomycetota</taxon>
        <taxon>Actinomycetes</taxon>
        <taxon>Kitasatosporales</taxon>
        <taxon>Streptomycetaceae</taxon>
        <taxon>Streptomyces</taxon>
    </lineage>
</organism>
<keyword evidence="2" id="KW-1133">Transmembrane helix</keyword>
<feature type="region of interest" description="Disordered" evidence="1">
    <location>
        <begin position="1"/>
        <end position="67"/>
    </location>
</feature>
<dbReference type="GO" id="GO:0006508">
    <property type="term" value="P:proteolysis"/>
    <property type="evidence" value="ECO:0007669"/>
    <property type="project" value="UniProtKB-KW"/>
</dbReference>
<feature type="compositionally biased region" description="Pro residues" evidence="1">
    <location>
        <begin position="41"/>
        <end position="57"/>
    </location>
</feature>
<keyword evidence="2" id="KW-0472">Membrane</keyword>
<dbReference type="Pfam" id="PF13367">
    <property type="entry name" value="PrsW-protease"/>
    <property type="match status" value="1"/>
</dbReference>
<proteinExistence type="predicted"/>
<feature type="compositionally biased region" description="Pro residues" evidence="1">
    <location>
        <begin position="499"/>
        <end position="523"/>
    </location>
</feature>
<feature type="transmembrane region" description="Helical" evidence="2">
    <location>
        <begin position="331"/>
        <end position="352"/>
    </location>
</feature>
<evidence type="ECO:0000256" key="2">
    <source>
        <dbReference type="SAM" id="Phobius"/>
    </source>
</evidence>
<keyword evidence="3" id="KW-0482">Metalloprotease</keyword>
<feature type="transmembrane region" description="Helical" evidence="2">
    <location>
        <begin position="265"/>
        <end position="290"/>
    </location>
</feature>
<keyword evidence="2" id="KW-0812">Transmembrane</keyword>
<dbReference type="Proteomes" id="UP000525686">
    <property type="component" value="Unassembled WGS sequence"/>
</dbReference>
<feature type="transmembrane region" description="Helical" evidence="2">
    <location>
        <begin position="187"/>
        <end position="210"/>
    </location>
</feature>
<feature type="transmembrane region" description="Helical" evidence="2">
    <location>
        <begin position="222"/>
        <end position="245"/>
    </location>
</feature>
<feature type="transmembrane region" description="Helical" evidence="2">
    <location>
        <begin position="112"/>
        <end position="134"/>
    </location>
</feature>
<protein>
    <submittedName>
        <fullName evidence="3">PrsW family intramembrane metalloprotease</fullName>
    </submittedName>
</protein>
<dbReference type="GO" id="GO:0008237">
    <property type="term" value="F:metallopeptidase activity"/>
    <property type="evidence" value="ECO:0007669"/>
    <property type="project" value="UniProtKB-KW"/>
</dbReference>
<feature type="transmembrane region" description="Helical" evidence="2">
    <location>
        <begin position="302"/>
        <end position="319"/>
    </location>
</feature>
<keyword evidence="3" id="KW-0645">Protease</keyword>
<sequence length="523" mass="55883">MEEAPSTAPSVEPAPRDAATPPGAPPLPVHQPATWPAAAPSAPPAPPAPPAPAPSPVPGDGAVGGPVAGRRQKRWTAWLHNRTVRTSCIGVLLALCGLAILAIVRAETGTEGFVIGLVLATVPVPLLISALRWLDKVEPTPWRTLVFAFAWGACAATLVAIVANTFATEWLTTSVITNTDTDEDIVGAVLVAPVVEEIAKVAAILLLYLYRPRNFTGLLSGIVLAGFVATGFAFTENILYLGTAYDEDQELGAAGDGVSSTAATFVVRIIMSPFAHPLFTTLAGIGFGLAATLPARRQTLRIVLPSFGLLGSISLHALWNGTASLHGLAFLAVYLLLMAPLCASLIWLTVWYRGRMLRTVRDVLGRYAAQGWVTPAEAWGMGSMAVRSRARDLARREVDAKAARQVGEYQRVATSLALLRARAQSTADPRFGAREQELLTRLLPLRDLGSPYNSRAAAPAMPRAPYPYPPHTYPPYTYPPHAQQQPRSHHAWYHQPAPGGRPTPHDPFAPPTGAQPPPGRHRY</sequence>
<dbReference type="EMBL" id="JABJWZ010000053">
    <property type="protein sequence ID" value="MBB1253442.1"/>
    <property type="molecule type" value="Genomic_DNA"/>
</dbReference>
<name>A0A7W3WJC8_9ACTN</name>
<comment type="caution">
    <text evidence="3">The sequence shown here is derived from an EMBL/GenBank/DDBJ whole genome shotgun (WGS) entry which is preliminary data.</text>
</comment>
<gene>
    <name evidence="3" type="ORF">H3146_08655</name>
</gene>
<evidence type="ECO:0000313" key="4">
    <source>
        <dbReference type="Proteomes" id="UP000525686"/>
    </source>
</evidence>
<keyword evidence="3" id="KW-0378">Hydrolase</keyword>
<dbReference type="PANTHER" id="PTHR36844:SF1">
    <property type="entry name" value="PROTEASE PRSW"/>
    <property type="match status" value="1"/>
</dbReference>